<gene>
    <name evidence="6" type="ORF">BOTBODRAFT_39390</name>
</gene>
<keyword evidence="2" id="KW-0539">Nucleus</keyword>
<feature type="compositionally biased region" description="Polar residues" evidence="4">
    <location>
        <begin position="15"/>
        <end position="29"/>
    </location>
</feature>
<feature type="compositionally biased region" description="Low complexity" evidence="4">
    <location>
        <begin position="41"/>
        <end position="58"/>
    </location>
</feature>
<dbReference type="AlphaFoldDB" id="A0A067LTW0"/>
<dbReference type="OrthoDB" id="10266026at2759"/>
<dbReference type="PANTHER" id="PTHR10598">
    <property type="entry name" value="SET1/ASH2 HISTONE METHYLTRANSFERASE COMPLEX SUBUNIT ASH2"/>
    <property type="match status" value="1"/>
</dbReference>
<feature type="compositionally biased region" description="Acidic residues" evidence="4">
    <location>
        <begin position="630"/>
        <end position="644"/>
    </location>
</feature>
<evidence type="ECO:0000256" key="2">
    <source>
        <dbReference type="ARBA" id="ARBA00023242"/>
    </source>
</evidence>
<dbReference type="GO" id="GO:0048188">
    <property type="term" value="C:Set1C/COMPASS complex"/>
    <property type="evidence" value="ECO:0007669"/>
    <property type="project" value="InterPro"/>
</dbReference>
<dbReference type="InterPro" id="IPR037353">
    <property type="entry name" value="ASH2"/>
</dbReference>
<dbReference type="InterPro" id="IPR001870">
    <property type="entry name" value="B30.2/SPRY"/>
</dbReference>
<dbReference type="InterPro" id="IPR043136">
    <property type="entry name" value="B30.2/SPRY_sf"/>
</dbReference>
<feature type="compositionally biased region" description="Basic and acidic residues" evidence="4">
    <location>
        <begin position="540"/>
        <end position="556"/>
    </location>
</feature>
<protein>
    <recommendedName>
        <fullName evidence="5">B30.2/SPRY domain-containing protein</fullName>
    </recommendedName>
</protein>
<dbReference type="GO" id="GO:0000976">
    <property type="term" value="F:transcription cis-regulatory region binding"/>
    <property type="evidence" value="ECO:0007669"/>
    <property type="project" value="TreeGrafter"/>
</dbReference>
<evidence type="ECO:0000259" key="5">
    <source>
        <dbReference type="PROSITE" id="PS50188"/>
    </source>
</evidence>
<comment type="similarity">
    <text evidence="3">Belongs to the cclA family.</text>
</comment>
<name>A0A067LTW0_BOTB1</name>
<evidence type="ECO:0000256" key="1">
    <source>
        <dbReference type="ARBA" id="ARBA00004123"/>
    </source>
</evidence>
<dbReference type="InterPro" id="IPR013320">
    <property type="entry name" value="ConA-like_dom_sf"/>
</dbReference>
<dbReference type="SUPFAM" id="SSF49899">
    <property type="entry name" value="Concanavalin A-like lectins/glucanases"/>
    <property type="match status" value="1"/>
</dbReference>
<feature type="region of interest" description="Disordered" evidence="4">
    <location>
        <begin position="598"/>
        <end position="644"/>
    </location>
</feature>
<dbReference type="Proteomes" id="UP000027195">
    <property type="component" value="Unassembled WGS sequence"/>
</dbReference>
<dbReference type="PANTHER" id="PTHR10598:SF0">
    <property type="entry name" value="SET1_ASH2 HISTONE METHYLTRANSFERASE COMPLEX SUBUNIT ASH2"/>
    <property type="match status" value="1"/>
</dbReference>
<feature type="compositionally biased region" description="Pro residues" evidence="4">
    <location>
        <begin position="618"/>
        <end position="629"/>
    </location>
</feature>
<accession>A0A067LTW0</accession>
<evidence type="ECO:0000313" key="7">
    <source>
        <dbReference type="Proteomes" id="UP000027195"/>
    </source>
</evidence>
<feature type="region of interest" description="Disordered" evidence="4">
    <location>
        <begin position="460"/>
        <end position="491"/>
    </location>
</feature>
<feature type="compositionally biased region" description="Low complexity" evidence="4">
    <location>
        <begin position="325"/>
        <end position="335"/>
    </location>
</feature>
<dbReference type="InParanoid" id="A0A067LTW0"/>
<sequence length="677" mass="73638">MDLSSILNAPDSGPGTPTYSLYTPGTQAVSRKRKLASLLDGTPGPGSSASSPGPSESAHPPPPLPLQPSTPADAVNEDCDAEQGAKPAPVLVSRAPTFVPTPDASSIYNSTVDTPMNRQNFRYVPAGPPIPGSTLTFRTLESPPAGCARVCWEDRSPFVKVTTDGLGLTGEKGFRSARCNAPVKEGKWYLEVKIEKGVDSMQQASVPGSPHVRLGWGRREAPLNGPVGLDGYSYGMRDMTGEKVTLSRPRPYGRSFGTGDVVGLYISLPPRRTPNPTDAYDPARLERKRIPIQYKGQLYFESMDYPASKEMIALMDYSGKNKPPTSTTATADSSVPIPPPPSTKKSATVKKVSDRGRNQQPPLPERDPLRPLPILPDSSIAFFVNGECQGPAFKDIYSYLQLRLPASARKGENAVKKTTEAFLKERENHFDDGSLGYYPFISIYGGARVRINPGPNFDFPPPPNIDAVLSKSSQTDPANDPTEMGETERTWRPLCERYPEYMAEIWEMDDKEEAEAQAAQAALDKAEQSKLEKGKKRKQRAEERKRAKREAEHPAHTDAITMDAIDDIEAEVGELNHRFGVAAAGFLTELHNDTPPVYPSPTASAPFQMFDQTSVPPSSHPTPTPPPAPETEEAEAEDVDSDDPIDLLLSISKPLSRVPAVADARKSWLSFSELCGD</sequence>
<dbReference type="Gene3D" id="2.60.120.920">
    <property type="match status" value="1"/>
</dbReference>
<feature type="domain" description="B30.2/SPRY" evidence="5">
    <location>
        <begin position="126"/>
        <end position="327"/>
    </location>
</feature>
<comment type="subcellular location">
    <subcellularLocation>
        <location evidence="1">Nucleus</location>
    </subcellularLocation>
</comment>
<feature type="region of interest" description="Disordered" evidence="4">
    <location>
        <begin position="512"/>
        <end position="562"/>
    </location>
</feature>
<feature type="region of interest" description="Disordered" evidence="4">
    <location>
        <begin position="1"/>
        <end position="97"/>
    </location>
</feature>
<dbReference type="InterPro" id="IPR003877">
    <property type="entry name" value="SPRY_dom"/>
</dbReference>
<dbReference type="STRING" id="930990.A0A067LTW0"/>
<dbReference type="SMART" id="SM00449">
    <property type="entry name" value="SPRY"/>
    <property type="match status" value="1"/>
</dbReference>
<feature type="compositionally biased region" description="Pro residues" evidence="4">
    <location>
        <begin position="59"/>
        <end position="68"/>
    </location>
</feature>
<evidence type="ECO:0000256" key="4">
    <source>
        <dbReference type="SAM" id="MobiDB-lite"/>
    </source>
</evidence>
<evidence type="ECO:0000313" key="6">
    <source>
        <dbReference type="EMBL" id="KDQ06733.1"/>
    </source>
</evidence>
<reference evidence="7" key="1">
    <citation type="journal article" date="2014" name="Proc. Natl. Acad. Sci. U.S.A.">
        <title>Extensive sampling of basidiomycete genomes demonstrates inadequacy of the white-rot/brown-rot paradigm for wood decay fungi.</title>
        <authorList>
            <person name="Riley R."/>
            <person name="Salamov A.A."/>
            <person name="Brown D.W."/>
            <person name="Nagy L.G."/>
            <person name="Floudas D."/>
            <person name="Held B.W."/>
            <person name="Levasseur A."/>
            <person name="Lombard V."/>
            <person name="Morin E."/>
            <person name="Otillar R."/>
            <person name="Lindquist E.A."/>
            <person name="Sun H."/>
            <person name="LaButti K.M."/>
            <person name="Schmutz J."/>
            <person name="Jabbour D."/>
            <person name="Luo H."/>
            <person name="Baker S.E."/>
            <person name="Pisabarro A.G."/>
            <person name="Walton J.D."/>
            <person name="Blanchette R.A."/>
            <person name="Henrissat B."/>
            <person name="Martin F."/>
            <person name="Cullen D."/>
            <person name="Hibbett D.S."/>
            <person name="Grigoriev I.V."/>
        </authorList>
    </citation>
    <scope>NUCLEOTIDE SEQUENCE [LARGE SCALE GENOMIC DNA]</scope>
    <source>
        <strain evidence="7">FD-172 SS1</strain>
    </source>
</reference>
<dbReference type="CDD" id="cd12872">
    <property type="entry name" value="SPRY_Ash2"/>
    <property type="match status" value="1"/>
</dbReference>
<dbReference type="Pfam" id="PF00622">
    <property type="entry name" value="SPRY"/>
    <property type="match status" value="1"/>
</dbReference>
<organism evidence="6 7">
    <name type="scientific">Botryobasidium botryosum (strain FD-172 SS1)</name>
    <dbReference type="NCBI Taxonomy" id="930990"/>
    <lineage>
        <taxon>Eukaryota</taxon>
        <taxon>Fungi</taxon>
        <taxon>Dikarya</taxon>
        <taxon>Basidiomycota</taxon>
        <taxon>Agaricomycotina</taxon>
        <taxon>Agaricomycetes</taxon>
        <taxon>Cantharellales</taxon>
        <taxon>Botryobasidiaceae</taxon>
        <taxon>Botryobasidium</taxon>
    </lineage>
</organism>
<feature type="region of interest" description="Disordered" evidence="4">
    <location>
        <begin position="321"/>
        <end position="371"/>
    </location>
</feature>
<proteinExistence type="inferred from homology"/>
<keyword evidence="7" id="KW-1185">Reference proteome</keyword>
<dbReference type="PROSITE" id="PS50188">
    <property type="entry name" value="B302_SPRY"/>
    <property type="match status" value="1"/>
</dbReference>
<evidence type="ECO:0000256" key="3">
    <source>
        <dbReference type="ARBA" id="ARBA00038149"/>
    </source>
</evidence>
<dbReference type="HOGENOM" id="CLU_014420_0_0_1"/>
<dbReference type="EMBL" id="KL198125">
    <property type="protein sequence ID" value="KDQ06733.1"/>
    <property type="molecule type" value="Genomic_DNA"/>
</dbReference>